<keyword evidence="1" id="KW-0812">Transmembrane</keyword>
<dbReference type="AlphaFoldDB" id="A0A2P2NIX3"/>
<name>A0A2P2NIX3_RHIMU</name>
<evidence type="ECO:0000313" key="2">
    <source>
        <dbReference type="EMBL" id="MBX42426.1"/>
    </source>
</evidence>
<reference evidence="2" key="1">
    <citation type="submission" date="2018-02" db="EMBL/GenBank/DDBJ databases">
        <title>Rhizophora mucronata_Transcriptome.</title>
        <authorList>
            <person name="Meera S.P."/>
            <person name="Sreeshan A."/>
            <person name="Augustine A."/>
        </authorList>
    </citation>
    <scope>NUCLEOTIDE SEQUENCE</scope>
    <source>
        <tissue evidence="2">Leaf</tissue>
    </source>
</reference>
<evidence type="ECO:0000256" key="1">
    <source>
        <dbReference type="SAM" id="Phobius"/>
    </source>
</evidence>
<organism evidence="2">
    <name type="scientific">Rhizophora mucronata</name>
    <name type="common">Asiatic mangrove</name>
    <dbReference type="NCBI Taxonomy" id="61149"/>
    <lineage>
        <taxon>Eukaryota</taxon>
        <taxon>Viridiplantae</taxon>
        <taxon>Streptophyta</taxon>
        <taxon>Embryophyta</taxon>
        <taxon>Tracheophyta</taxon>
        <taxon>Spermatophyta</taxon>
        <taxon>Magnoliopsida</taxon>
        <taxon>eudicotyledons</taxon>
        <taxon>Gunneridae</taxon>
        <taxon>Pentapetalae</taxon>
        <taxon>rosids</taxon>
        <taxon>fabids</taxon>
        <taxon>Malpighiales</taxon>
        <taxon>Rhizophoraceae</taxon>
        <taxon>Rhizophora</taxon>
    </lineage>
</organism>
<feature type="transmembrane region" description="Helical" evidence="1">
    <location>
        <begin position="15"/>
        <end position="31"/>
    </location>
</feature>
<dbReference type="EMBL" id="GGEC01061942">
    <property type="protein sequence ID" value="MBX42426.1"/>
    <property type="molecule type" value="Transcribed_RNA"/>
</dbReference>
<protein>
    <submittedName>
        <fullName evidence="2">Uncharacterized protein</fullName>
    </submittedName>
</protein>
<keyword evidence="1" id="KW-0472">Membrane</keyword>
<keyword evidence="1" id="KW-1133">Transmembrane helix</keyword>
<proteinExistence type="predicted"/>
<accession>A0A2P2NIX3</accession>
<sequence length="32" mass="3688">MTKTTCEGSYMSDNHMFMSSFLLVLVFLEVLL</sequence>